<reference evidence="2" key="1">
    <citation type="submission" date="2016-10" db="EMBL/GenBank/DDBJ databases">
        <authorList>
            <person name="Varghese N."/>
            <person name="Submissions S."/>
        </authorList>
    </citation>
    <scope>NUCLEOTIDE SEQUENCE [LARGE SCALE GENOMIC DNA]</scope>
    <source>
        <strain evidence="2">DSM 25030</strain>
    </source>
</reference>
<name>A0A1H2Q7M6_9FLAO</name>
<keyword evidence="2" id="KW-1185">Reference proteome</keyword>
<organism evidence="1 2">
    <name type="scientific">Flagellimonas zhangzhouensis</name>
    <dbReference type="NCBI Taxonomy" id="1073328"/>
    <lineage>
        <taxon>Bacteria</taxon>
        <taxon>Pseudomonadati</taxon>
        <taxon>Bacteroidota</taxon>
        <taxon>Flavobacteriia</taxon>
        <taxon>Flavobacteriales</taxon>
        <taxon>Flavobacteriaceae</taxon>
        <taxon>Flagellimonas</taxon>
    </lineage>
</organism>
<protein>
    <submittedName>
        <fullName evidence="1">Uncharacterized protein</fullName>
    </submittedName>
</protein>
<dbReference type="OrthoDB" id="1453802at2"/>
<accession>A0A1H2Q7M6</accession>
<dbReference type="EMBL" id="FNMY01000001">
    <property type="protein sequence ID" value="SDW03176.1"/>
    <property type="molecule type" value="Genomic_DNA"/>
</dbReference>
<evidence type="ECO:0000313" key="2">
    <source>
        <dbReference type="Proteomes" id="UP000199592"/>
    </source>
</evidence>
<dbReference type="RefSeq" id="WP_090293780.1">
    <property type="nucleotide sequence ID" value="NZ_FNKI01000002.1"/>
</dbReference>
<dbReference type="AlphaFoldDB" id="A0A1H2Q7M6"/>
<sequence>MKKLLFPTILITGVFAVVGSMKSIYVEGSDTMVSTHVISQNYSAKYKDCIDEQDFPENYTPSVDSVAVKRDWDITKVNASIQKYGKSMDSTVKSLNAIDAHDFIHKEFQRSKNILADSGLSEIRKHYHCEIMRICYDSDRSLNESAFGR</sequence>
<dbReference type="Proteomes" id="UP000199592">
    <property type="component" value="Unassembled WGS sequence"/>
</dbReference>
<proteinExistence type="predicted"/>
<evidence type="ECO:0000313" key="1">
    <source>
        <dbReference type="EMBL" id="SDW03176.1"/>
    </source>
</evidence>
<gene>
    <name evidence="1" type="ORF">SAMN04487892_0110</name>
</gene>